<accession>A0A9D4BGW7</accession>
<dbReference type="EMBL" id="JAIWYP010000017">
    <property type="protein sequence ID" value="KAH3693123.1"/>
    <property type="molecule type" value="Genomic_DNA"/>
</dbReference>
<name>A0A9D4BGW7_DREPO</name>
<proteinExistence type="predicted"/>
<feature type="region of interest" description="Disordered" evidence="1">
    <location>
        <begin position="68"/>
        <end position="94"/>
    </location>
</feature>
<reference evidence="2" key="1">
    <citation type="journal article" date="2019" name="bioRxiv">
        <title>The Genome of the Zebra Mussel, Dreissena polymorpha: A Resource for Invasive Species Research.</title>
        <authorList>
            <person name="McCartney M.A."/>
            <person name="Auch B."/>
            <person name="Kono T."/>
            <person name="Mallez S."/>
            <person name="Zhang Y."/>
            <person name="Obille A."/>
            <person name="Becker A."/>
            <person name="Abrahante J.E."/>
            <person name="Garbe J."/>
            <person name="Badalamenti J.P."/>
            <person name="Herman A."/>
            <person name="Mangelson H."/>
            <person name="Liachko I."/>
            <person name="Sullivan S."/>
            <person name="Sone E.D."/>
            <person name="Koren S."/>
            <person name="Silverstein K.A.T."/>
            <person name="Beckman K.B."/>
            <person name="Gohl D.M."/>
        </authorList>
    </citation>
    <scope>NUCLEOTIDE SEQUENCE</scope>
    <source>
        <strain evidence="2">Duluth1</strain>
        <tissue evidence="2">Whole animal</tissue>
    </source>
</reference>
<evidence type="ECO:0000256" key="1">
    <source>
        <dbReference type="SAM" id="MobiDB-lite"/>
    </source>
</evidence>
<reference evidence="2" key="2">
    <citation type="submission" date="2020-11" db="EMBL/GenBank/DDBJ databases">
        <authorList>
            <person name="McCartney M.A."/>
            <person name="Auch B."/>
            <person name="Kono T."/>
            <person name="Mallez S."/>
            <person name="Becker A."/>
            <person name="Gohl D.M."/>
            <person name="Silverstein K.A.T."/>
            <person name="Koren S."/>
            <person name="Bechman K.B."/>
            <person name="Herman A."/>
            <person name="Abrahante J.E."/>
            <person name="Garbe J."/>
        </authorList>
    </citation>
    <scope>NUCLEOTIDE SEQUENCE</scope>
    <source>
        <strain evidence="2">Duluth1</strain>
        <tissue evidence="2">Whole animal</tissue>
    </source>
</reference>
<sequence>MTILLFQNRSPTKRTKPASPDHQNQETGQPKAEPVSNAYEVFNIAVRRYLNMPSTSSTRTTLMSCTLRYQSRRSRKDPSHNPGRHHGSVLQTQE</sequence>
<evidence type="ECO:0000313" key="3">
    <source>
        <dbReference type="Proteomes" id="UP000828390"/>
    </source>
</evidence>
<dbReference type="Proteomes" id="UP000828390">
    <property type="component" value="Unassembled WGS sequence"/>
</dbReference>
<gene>
    <name evidence="2" type="ORF">DPMN_192524</name>
</gene>
<keyword evidence="3" id="KW-1185">Reference proteome</keyword>
<evidence type="ECO:0000313" key="2">
    <source>
        <dbReference type="EMBL" id="KAH3693123.1"/>
    </source>
</evidence>
<dbReference type="AlphaFoldDB" id="A0A9D4BGW7"/>
<comment type="caution">
    <text evidence="2">The sequence shown here is derived from an EMBL/GenBank/DDBJ whole genome shotgun (WGS) entry which is preliminary data.</text>
</comment>
<protein>
    <submittedName>
        <fullName evidence="2">Uncharacterized protein</fullName>
    </submittedName>
</protein>
<organism evidence="2 3">
    <name type="scientific">Dreissena polymorpha</name>
    <name type="common">Zebra mussel</name>
    <name type="synonym">Mytilus polymorpha</name>
    <dbReference type="NCBI Taxonomy" id="45954"/>
    <lineage>
        <taxon>Eukaryota</taxon>
        <taxon>Metazoa</taxon>
        <taxon>Spiralia</taxon>
        <taxon>Lophotrochozoa</taxon>
        <taxon>Mollusca</taxon>
        <taxon>Bivalvia</taxon>
        <taxon>Autobranchia</taxon>
        <taxon>Heteroconchia</taxon>
        <taxon>Euheterodonta</taxon>
        <taxon>Imparidentia</taxon>
        <taxon>Neoheterodontei</taxon>
        <taxon>Myida</taxon>
        <taxon>Dreissenoidea</taxon>
        <taxon>Dreissenidae</taxon>
        <taxon>Dreissena</taxon>
    </lineage>
</organism>
<feature type="compositionally biased region" description="Polar residues" evidence="1">
    <location>
        <begin position="1"/>
        <end position="10"/>
    </location>
</feature>
<feature type="region of interest" description="Disordered" evidence="1">
    <location>
        <begin position="1"/>
        <end position="35"/>
    </location>
</feature>